<keyword evidence="5" id="KW-0443">Lipid metabolism</keyword>
<evidence type="ECO:0000256" key="5">
    <source>
        <dbReference type="ARBA" id="ARBA00023098"/>
    </source>
</evidence>
<keyword evidence="4" id="KW-0442">Lipid degradation</keyword>
<dbReference type="Pfam" id="PF04083">
    <property type="entry name" value="Abhydro_lipase"/>
    <property type="match status" value="1"/>
</dbReference>
<evidence type="ECO:0000256" key="2">
    <source>
        <dbReference type="ARBA" id="ARBA00022729"/>
    </source>
</evidence>
<dbReference type="EMBL" id="JBFDAA010000022">
    <property type="protein sequence ID" value="KAL1110513.1"/>
    <property type="molecule type" value="Genomic_DNA"/>
</dbReference>
<organism evidence="9 10">
    <name type="scientific">Ranatra chinensis</name>
    <dbReference type="NCBI Taxonomy" id="642074"/>
    <lineage>
        <taxon>Eukaryota</taxon>
        <taxon>Metazoa</taxon>
        <taxon>Ecdysozoa</taxon>
        <taxon>Arthropoda</taxon>
        <taxon>Hexapoda</taxon>
        <taxon>Insecta</taxon>
        <taxon>Pterygota</taxon>
        <taxon>Neoptera</taxon>
        <taxon>Paraneoptera</taxon>
        <taxon>Hemiptera</taxon>
        <taxon>Heteroptera</taxon>
        <taxon>Panheteroptera</taxon>
        <taxon>Nepomorpha</taxon>
        <taxon>Nepidae</taxon>
        <taxon>Ranatrinae</taxon>
        <taxon>Ranatra</taxon>
    </lineage>
</organism>
<dbReference type="GO" id="GO:0016042">
    <property type="term" value="P:lipid catabolic process"/>
    <property type="evidence" value="ECO:0007669"/>
    <property type="project" value="UniProtKB-KW"/>
</dbReference>
<dbReference type="Proteomes" id="UP001558652">
    <property type="component" value="Unassembled WGS sequence"/>
</dbReference>
<proteinExistence type="inferred from homology"/>
<protein>
    <recommendedName>
        <fullName evidence="11">Triacylglycerol lipase</fullName>
    </recommendedName>
</protein>
<comment type="caution">
    <text evidence="9">The sequence shown here is derived from an EMBL/GenBank/DDBJ whole genome shotgun (WGS) entry which is preliminary data.</text>
</comment>
<dbReference type="InterPro" id="IPR029058">
    <property type="entry name" value="AB_hydrolase_fold"/>
</dbReference>
<evidence type="ECO:0000256" key="3">
    <source>
        <dbReference type="ARBA" id="ARBA00022801"/>
    </source>
</evidence>
<evidence type="ECO:0000313" key="10">
    <source>
        <dbReference type="Proteomes" id="UP001558652"/>
    </source>
</evidence>
<dbReference type="FunFam" id="3.40.50.1820:FF:000057">
    <property type="entry name" value="Lipase"/>
    <property type="match status" value="1"/>
</dbReference>
<dbReference type="InterPro" id="IPR006693">
    <property type="entry name" value="AB_hydrolase_lipase"/>
</dbReference>
<feature type="non-terminal residue" evidence="9">
    <location>
        <position position="1"/>
    </location>
</feature>
<name>A0ABD0XTS0_9HEMI</name>
<comment type="similarity">
    <text evidence="1">Belongs to the AB hydrolase superfamily. Lipase family.</text>
</comment>
<dbReference type="PANTHER" id="PTHR11005">
    <property type="entry name" value="LYSOSOMAL ACID LIPASE-RELATED"/>
    <property type="match status" value="1"/>
</dbReference>
<keyword evidence="2" id="KW-0732">Signal</keyword>
<keyword evidence="10" id="KW-1185">Reference proteome</keyword>
<evidence type="ECO:0000256" key="1">
    <source>
        <dbReference type="ARBA" id="ARBA00010701"/>
    </source>
</evidence>
<dbReference type="InterPro" id="IPR022742">
    <property type="entry name" value="Hydrolase_4"/>
</dbReference>
<evidence type="ECO:0000313" key="9">
    <source>
        <dbReference type="EMBL" id="KAL1110513.1"/>
    </source>
</evidence>
<gene>
    <name evidence="9" type="ORF">AAG570_008041</name>
</gene>
<feature type="domain" description="Partial AB-hydrolase lipase" evidence="7">
    <location>
        <begin position="14"/>
        <end position="72"/>
    </location>
</feature>
<dbReference type="AlphaFoldDB" id="A0ABD0XTS0"/>
<keyword evidence="6" id="KW-0325">Glycoprotein</keyword>
<dbReference type="Pfam" id="PF12146">
    <property type="entry name" value="Hydrolase_4"/>
    <property type="match status" value="1"/>
</dbReference>
<dbReference type="Gene3D" id="3.40.50.1820">
    <property type="entry name" value="alpha/beta hydrolase"/>
    <property type="match status" value="1"/>
</dbReference>
<evidence type="ECO:0000259" key="8">
    <source>
        <dbReference type="Pfam" id="PF12146"/>
    </source>
</evidence>
<accession>A0ABD0XTS0</accession>
<keyword evidence="3" id="KW-0378">Hydrolase</keyword>
<sequence length="205" mass="23317">LFSFIQIILFFQEHLIIERGYPFESHRVTTSDGYILELHRVPPHDHTINIAKSRYPVLLQHGLWSSSADWMIPDVNFSLGYQLCNCGFDVWLGNSRGNTYSRNHIKLSAEKQPDQFWNFSFHEMGIYDLPAAIDFILSTTGHKKLYYVGHSQGTTIFFVLTASKPEYNEKIGAMVGLAPVAYLANMKSPSLRKLASIADSIMVIN</sequence>
<evidence type="ECO:0000256" key="6">
    <source>
        <dbReference type="ARBA" id="ARBA00023180"/>
    </source>
</evidence>
<reference evidence="9 10" key="1">
    <citation type="submission" date="2024-07" db="EMBL/GenBank/DDBJ databases">
        <title>Chromosome-level genome assembly of the water stick insect Ranatra chinensis (Heteroptera: Nepidae).</title>
        <authorList>
            <person name="Liu X."/>
        </authorList>
    </citation>
    <scope>NUCLEOTIDE SEQUENCE [LARGE SCALE GENOMIC DNA]</scope>
    <source>
        <strain evidence="9">Cailab_2021Rc</strain>
        <tissue evidence="9">Muscle</tissue>
    </source>
</reference>
<dbReference type="GO" id="GO:0016787">
    <property type="term" value="F:hydrolase activity"/>
    <property type="evidence" value="ECO:0007669"/>
    <property type="project" value="UniProtKB-KW"/>
</dbReference>
<evidence type="ECO:0008006" key="11">
    <source>
        <dbReference type="Google" id="ProtNLM"/>
    </source>
</evidence>
<evidence type="ECO:0000256" key="4">
    <source>
        <dbReference type="ARBA" id="ARBA00022963"/>
    </source>
</evidence>
<feature type="domain" description="Serine aminopeptidase S33" evidence="8">
    <location>
        <begin position="78"/>
        <end position="200"/>
    </location>
</feature>
<dbReference type="SUPFAM" id="SSF53474">
    <property type="entry name" value="alpha/beta-Hydrolases"/>
    <property type="match status" value="1"/>
</dbReference>
<evidence type="ECO:0000259" key="7">
    <source>
        <dbReference type="Pfam" id="PF04083"/>
    </source>
</evidence>